<organism evidence="1 2">
    <name type="scientific">Ancylostoma ceylanicum</name>
    <dbReference type="NCBI Taxonomy" id="53326"/>
    <lineage>
        <taxon>Eukaryota</taxon>
        <taxon>Metazoa</taxon>
        <taxon>Ecdysozoa</taxon>
        <taxon>Nematoda</taxon>
        <taxon>Chromadorea</taxon>
        <taxon>Rhabditida</taxon>
        <taxon>Rhabditina</taxon>
        <taxon>Rhabditomorpha</taxon>
        <taxon>Strongyloidea</taxon>
        <taxon>Ancylostomatidae</taxon>
        <taxon>Ancylostomatinae</taxon>
        <taxon>Ancylostoma</taxon>
    </lineage>
</organism>
<reference evidence="2" key="1">
    <citation type="journal article" date="2015" name="Nat. Genet.">
        <title>The genome and transcriptome of the zoonotic hookworm Ancylostoma ceylanicum identify infection-specific gene families.</title>
        <authorList>
            <person name="Schwarz E.M."/>
            <person name="Hu Y."/>
            <person name="Antoshechkin I."/>
            <person name="Miller M.M."/>
            <person name="Sternberg P.W."/>
            <person name="Aroian R.V."/>
        </authorList>
    </citation>
    <scope>NUCLEOTIDE SEQUENCE</scope>
    <source>
        <strain evidence="2">HY135</strain>
    </source>
</reference>
<protein>
    <submittedName>
        <fullName evidence="1">Uncharacterized protein</fullName>
    </submittedName>
</protein>
<proteinExistence type="predicted"/>
<gene>
    <name evidence="1" type="primary">Acey_s0219.g2455</name>
    <name evidence="1" type="ORF">Y032_0219g2455</name>
</gene>
<dbReference type="AlphaFoldDB" id="A0A016SIE7"/>
<comment type="caution">
    <text evidence="1">The sequence shown here is derived from an EMBL/GenBank/DDBJ whole genome shotgun (WGS) entry which is preliminary data.</text>
</comment>
<dbReference type="EMBL" id="JARK01001555">
    <property type="protein sequence ID" value="EYB90478.1"/>
    <property type="molecule type" value="Genomic_DNA"/>
</dbReference>
<keyword evidence="2" id="KW-1185">Reference proteome</keyword>
<dbReference type="OrthoDB" id="419432at2759"/>
<accession>A0A016SIE7</accession>
<sequence>MDSTGLLPDIVSSSEKNDDTISLSLMDRRRDNVAVMRMAPINTDLNVTPPQVLDSAYYEAFRKRSRQFFKTSLDMGSSFSSEVPSVDIVGSSSAIKKILMEPYAAGPLSLICHKVGKTVYLDDHIFTKKVGVNLRNMDFPGHGDPGGVSGRDQLLRATPPVALLALNRK</sequence>
<evidence type="ECO:0000313" key="2">
    <source>
        <dbReference type="Proteomes" id="UP000024635"/>
    </source>
</evidence>
<name>A0A016SIE7_9BILA</name>
<dbReference type="Proteomes" id="UP000024635">
    <property type="component" value="Unassembled WGS sequence"/>
</dbReference>
<evidence type="ECO:0000313" key="1">
    <source>
        <dbReference type="EMBL" id="EYB90478.1"/>
    </source>
</evidence>